<dbReference type="KEGG" id="yli:2906423"/>
<evidence type="ECO:0000256" key="1">
    <source>
        <dbReference type="SAM" id="Phobius"/>
    </source>
</evidence>
<protein>
    <submittedName>
        <fullName evidence="2">Uncharacterized protein</fullName>
    </submittedName>
</protein>
<gene>
    <name evidence="3" type="ORF">B0I71DRAFT_79468</name>
    <name evidence="2" type="ORF">YALI1_A03137g</name>
</gene>
<keyword evidence="1" id="KW-1133">Transmembrane helix</keyword>
<dbReference type="EMBL" id="CP017553">
    <property type="protein sequence ID" value="AOW00187.1"/>
    <property type="molecule type" value="Genomic_DNA"/>
</dbReference>
<reference evidence="3 5" key="2">
    <citation type="submission" date="2018-07" db="EMBL/GenBank/DDBJ databases">
        <title>Draft Genome Assemblies for Five Robust Yarrowia lipolytica Strains Exhibiting High Lipid Production and Pentose Sugar Utilization and Sugar Alcohol Secretion from Undetoxified Lignocellulosic Biomass Hydrolysates.</title>
        <authorList>
            <consortium name="DOE Joint Genome Institute"/>
            <person name="Walker C."/>
            <person name="Ryu S."/>
            <person name="Na H."/>
            <person name="Zane M."/>
            <person name="LaButti K."/>
            <person name="Lipzen A."/>
            <person name="Haridas S."/>
            <person name="Barry K."/>
            <person name="Grigoriev I.V."/>
            <person name="Quarterman J."/>
            <person name="Slininger P."/>
            <person name="Dien B."/>
            <person name="Trinh C.T."/>
        </authorList>
    </citation>
    <scope>NUCLEOTIDE SEQUENCE [LARGE SCALE GENOMIC DNA]</scope>
    <source>
        <strain evidence="3 5">YB392</strain>
    </source>
</reference>
<dbReference type="EMBL" id="KZ858964">
    <property type="protein sequence ID" value="RDW27371.1"/>
    <property type="molecule type" value="Genomic_DNA"/>
</dbReference>
<proteinExistence type="predicted"/>
<dbReference type="RefSeq" id="XP_499700.2">
    <property type="nucleotide sequence ID" value="XM_499700.2"/>
</dbReference>
<keyword evidence="1" id="KW-0812">Transmembrane</keyword>
<organism evidence="2 4">
    <name type="scientific">Yarrowia lipolytica</name>
    <name type="common">Candida lipolytica</name>
    <dbReference type="NCBI Taxonomy" id="4952"/>
    <lineage>
        <taxon>Eukaryota</taxon>
        <taxon>Fungi</taxon>
        <taxon>Dikarya</taxon>
        <taxon>Ascomycota</taxon>
        <taxon>Saccharomycotina</taxon>
        <taxon>Dipodascomycetes</taxon>
        <taxon>Dipodascales</taxon>
        <taxon>Dipodascales incertae sedis</taxon>
        <taxon>Yarrowia</taxon>
    </lineage>
</organism>
<keyword evidence="1" id="KW-0472">Membrane</keyword>
<dbReference type="VEuPathDB" id="FungiDB:YALI0_A02629g"/>
<evidence type="ECO:0000313" key="4">
    <source>
        <dbReference type="Proteomes" id="UP000182444"/>
    </source>
</evidence>
<dbReference type="Proteomes" id="UP000182444">
    <property type="component" value="Chromosome 1A"/>
</dbReference>
<dbReference type="Proteomes" id="UP000256601">
    <property type="component" value="Unassembled WGS sequence"/>
</dbReference>
<evidence type="ECO:0000313" key="5">
    <source>
        <dbReference type="Proteomes" id="UP000256601"/>
    </source>
</evidence>
<dbReference type="OrthoDB" id="4077988at2759"/>
<dbReference type="GeneID" id="2906423"/>
<evidence type="ECO:0000313" key="3">
    <source>
        <dbReference type="EMBL" id="RDW27371.1"/>
    </source>
</evidence>
<name>A0A1D8N3H7_YARLL</name>
<reference evidence="2 4" key="1">
    <citation type="journal article" date="2016" name="PLoS ONE">
        <title>Sequence Assembly of Yarrowia lipolytica Strain W29/CLIB89 Shows Transposable Element Diversity.</title>
        <authorList>
            <person name="Magnan C."/>
            <person name="Yu J."/>
            <person name="Chang I."/>
            <person name="Jahn E."/>
            <person name="Kanomata Y."/>
            <person name="Wu J."/>
            <person name="Zeller M."/>
            <person name="Oakes M."/>
            <person name="Baldi P."/>
            <person name="Sandmeyer S."/>
        </authorList>
    </citation>
    <scope>NUCLEOTIDE SEQUENCE [LARGE SCALE GENOMIC DNA]</scope>
    <source>
        <strain evidence="2">CLIB89</strain>
        <strain evidence="4">CLIB89(W29)</strain>
    </source>
</reference>
<evidence type="ECO:0000313" key="2">
    <source>
        <dbReference type="EMBL" id="AOW00187.1"/>
    </source>
</evidence>
<feature type="transmembrane region" description="Helical" evidence="1">
    <location>
        <begin position="66"/>
        <end position="95"/>
    </location>
</feature>
<dbReference type="VEuPathDB" id="FungiDB:YALI1_A03137g"/>
<feature type="transmembrane region" description="Helical" evidence="1">
    <location>
        <begin position="12"/>
        <end position="30"/>
    </location>
</feature>
<dbReference type="AlphaFoldDB" id="A0A1D8N3H7"/>
<sequence>MPNIRNLQVRKGIAKGVVLLFYIAIFHIFVNTSSGSIEQYLSASPPHLYLKHLAEHVSWLPTDSNLWLTVVFVTVVINSLVLLTWVITQVIFLVLCMEILTKRRWSGVMNLLAELF</sequence>
<accession>A0A1D8N3H7</accession>